<evidence type="ECO:0000256" key="13">
    <source>
        <dbReference type="PIRSR" id="PIRSR605428-53"/>
    </source>
</evidence>
<keyword evidence="6 14" id="KW-1133">Transmembrane helix</keyword>
<dbReference type="GO" id="GO:0005764">
    <property type="term" value="C:lysosome"/>
    <property type="evidence" value="ECO:0007669"/>
    <property type="project" value="Ensembl"/>
</dbReference>
<dbReference type="GO" id="GO:0001540">
    <property type="term" value="F:amyloid-beta binding"/>
    <property type="evidence" value="ECO:0007669"/>
    <property type="project" value="Ensembl"/>
</dbReference>
<evidence type="ECO:0000256" key="12">
    <source>
        <dbReference type="ARBA" id="ARBA00042244"/>
    </source>
</evidence>
<dbReference type="GO" id="GO:0043691">
    <property type="term" value="P:reverse cholesterol transport"/>
    <property type="evidence" value="ECO:0007669"/>
    <property type="project" value="Ensembl"/>
</dbReference>
<dbReference type="GO" id="GO:0098856">
    <property type="term" value="P:intestinal lipid absorption"/>
    <property type="evidence" value="ECO:0007669"/>
    <property type="project" value="Ensembl"/>
</dbReference>
<name>A0A8I6A220_RAT</name>
<evidence type="ECO:0000313" key="17">
    <source>
        <dbReference type="RGD" id="2302"/>
    </source>
</evidence>
<evidence type="ECO:0000256" key="5">
    <source>
        <dbReference type="ARBA" id="ARBA00022692"/>
    </source>
</evidence>
<dbReference type="RGD" id="2302">
    <property type="gene designation" value="Scarb1"/>
</dbReference>
<dbReference type="GO" id="GO:0042632">
    <property type="term" value="P:cholesterol homeostasis"/>
    <property type="evidence" value="ECO:0007669"/>
    <property type="project" value="Ensembl"/>
</dbReference>
<dbReference type="GO" id="GO:0070508">
    <property type="term" value="P:cholesterol import"/>
    <property type="evidence" value="ECO:0007669"/>
    <property type="project" value="Ensembl"/>
</dbReference>
<dbReference type="GO" id="GO:0010899">
    <property type="term" value="P:regulation of phosphatidylcholine catabolic process"/>
    <property type="evidence" value="ECO:0007669"/>
    <property type="project" value="Ensembl"/>
</dbReference>
<evidence type="ECO:0007829" key="18">
    <source>
        <dbReference type="PeptideAtlas" id="A0A8I6A220"/>
    </source>
</evidence>
<dbReference type="InterPro" id="IPR005428">
    <property type="entry name" value="CD36/SCARB1/SNMP1"/>
</dbReference>
<proteinExistence type="evidence at protein level"/>
<feature type="transmembrane region" description="Helical" evidence="14">
    <location>
        <begin position="460"/>
        <end position="479"/>
    </location>
</feature>
<evidence type="ECO:0000256" key="1">
    <source>
        <dbReference type="ARBA" id="ARBA00004189"/>
    </source>
</evidence>
<dbReference type="GO" id="GO:0010750">
    <property type="term" value="P:positive regulation of nitric oxide mediated signal transduction"/>
    <property type="evidence" value="ECO:0007669"/>
    <property type="project" value="Ensembl"/>
</dbReference>
<dbReference type="GO" id="GO:0043534">
    <property type="term" value="P:blood vessel endothelial cell migration"/>
    <property type="evidence" value="ECO:0007669"/>
    <property type="project" value="Ensembl"/>
</dbReference>
<keyword evidence="4" id="KW-1003">Cell membrane</keyword>
<feature type="disulfide bond" evidence="13">
    <location>
        <begin position="251"/>
        <end position="402"/>
    </location>
</feature>
<dbReference type="Proteomes" id="UP000002494">
    <property type="component" value="Chromosome 12"/>
</dbReference>
<evidence type="ECO:0000256" key="3">
    <source>
        <dbReference type="ARBA" id="ARBA00010532"/>
    </source>
</evidence>
<dbReference type="InterPro" id="IPR002159">
    <property type="entry name" value="CD36_fam"/>
</dbReference>
<dbReference type="GO" id="GO:1902070">
    <property type="term" value="P:positive regulation of sphingolipid mediated signaling pathway"/>
    <property type="evidence" value="ECO:0007669"/>
    <property type="project" value="Ensembl"/>
</dbReference>
<comment type="subcellular location">
    <subcellularLocation>
        <location evidence="2">Cell membrane</location>
        <topology evidence="2">Multi-pass membrane protein</topology>
    </subcellularLocation>
    <subcellularLocation>
        <location evidence="1">Membrane</location>
        <location evidence="1">Caveola</location>
        <topology evidence="1">Multi-pass membrane protein</topology>
    </subcellularLocation>
</comment>
<dbReference type="Pfam" id="PF01130">
    <property type="entry name" value="CD36"/>
    <property type="match status" value="2"/>
</dbReference>
<dbReference type="AlphaFoldDB" id="A0A8I6A220"/>
<sequence length="526" mass="58533">MGVSSRARWVALGLGVLGLLCAALGVIMILMVPSLIKQQVLKNVRIDPSSLSFGMWKEIPVPFYLSVYFFEVVNPSEVLNGQKPVVRERGPYVYREFRQKVNITFNDNDTVSYIENRSLRFQPDRSQGSESDYIVLPNILVLGGAVMMEDKPTSLKLLMTLGLVTMGQRAFMNRTVGEILWGYEDPFVNFLSKYFPDMFPIKGKFGLFVGMNDSSSGVFTVFTGVQNFSKIHLVDKWNGLSEVNYWHSEQCNMINGTAGQMWAPFMTPESSLEFFSPEACRGTPASTRRTVLTPPPFCRSMKLTYQESRVFEGIPTYRFTAPDTLFANGSVYPPNEGFCPCRESGIQNVSTCRFGAPLFLSQPHFYNADPVLSEAVLGLNPDPKEHSLFLDIHPVTGIPMNCSVKMQLSLYIKSVKGVGGRVPGDAACSLSFLLQSGMMGGKTLNTFYTQLVLMPQVLHYAQYVLLGLGGLLLLVPIIYQLRSQEKCFLFWSGSKKGSQDKEAMQAYSESLMSPAAKGTVLQEAKL</sequence>
<evidence type="ECO:0000256" key="8">
    <source>
        <dbReference type="ARBA" id="ARBA00023157"/>
    </source>
</evidence>
<dbReference type="GO" id="GO:0001935">
    <property type="term" value="P:endothelial cell proliferation"/>
    <property type="evidence" value="ECO:0007669"/>
    <property type="project" value="Ensembl"/>
</dbReference>
<dbReference type="GO" id="GO:0032497">
    <property type="term" value="P:detection of lipopolysaccharide"/>
    <property type="evidence" value="ECO:0007669"/>
    <property type="project" value="Ensembl"/>
</dbReference>
<accession>A0A8I6A220</accession>
<gene>
    <name evidence="15 17" type="primary">Scarb1</name>
</gene>
<dbReference type="OrthoDB" id="514335at2759"/>
<keyword evidence="18" id="KW-1267">Proteomics identification</keyword>
<evidence type="ECO:0000256" key="4">
    <source>
        <dbReference type="ARBA" id="ARBA00022475"/>
    </source>
</evidence>
<dbReference type="GO" id="GO:0015914">
    <property type="term" value="P:phospholipid transport"/>
    <property type="evidence" value="ECO:0007669"/>
    <property type="project" value="Ensembl"/>
</dbReference>
<evidence type="ECO:0000256" key="9">
    <source>
        <dbReference type="ARBA" id="ARBA00023170"/>
    </source>
</evidence>
<dbReference type="PANTHER" id="PTHR11923">
    <property type="entry name" value="SCAVENGER RECEPTOR CLASS B TYPE-1 SR-B1"/>
    <property type="match status" value="1"/>
</dbReference>
<dbReference type="Ensembl" id="ENSRNOT00000110392.2">
    <property type="protein sequence ID" value="ENSRNOP00000085701.1"/>
    <property type="gene ID" value="ENSRNOG00000000981.10"/>
</dbReference>
<dbReference type="GO" id="GO:0055097">
    <property type="term" value="P:high density lipoprotein particle mediated signaling"/>
    <property type="evidence" value="ECO:0007669"/>
    <property type="project" value="Ensembl"/>
</dbReference>
<dbReference type="GO" id="GO:0005901">
    <property type="term" value="C:caveola"/>
    <property type="evidence" value="ECO:0007669"/>
    <property type="project" value="UniProtKB-SubCell"/>
</dbReference>
<dbReference type="GO" id="GO:0030169">
    <property type="term" value="F:low-density lipoprotein particle binding"/>
    <property type="evidence" value="ECO:0007669"/>
    <property type="project" value="Ensembl"/>
</dbReference>
<dbReference type="GO" id="GO:0010886">
    <property type="term" value="P:positive regulation of cholesterol storage"/>
    <property type="evidence" value="ECO:0007669"/>
    <property type="project" value="Ensembl"/>
</dbReference>
<dbReference type="GO" id="GO:0015920">
    <property type="term" value="P:lipopolysaccharide transport"/>
    <property type="evidence" value="ECO:0007669"/>
    <property type="project" value="Ensembl"/>
</dbReference>
<dbReference type="GO" id="GO:0008035">
    <property type="term" value="F:high-density lipoprotein particle binding"/>
    <property type="evidence" value="ECO:0007669"/>
    <property type="project" value="Ensembl"/>
</dbReference>
<evidence type="ECO:0000313" key="15">
    <source>
        <dbReference type="Ensembl" id="ENSRNOP00000085701.1"/>
    </source>
</evidence>
<evidence type="ECO:0000256" key="2">
    <source>
        <dbReference type="ARBA" id="ARBA00004651"/>
    </source>
</evidence>
<dbReference type="GO" id="GO:0006707">
    <property type="term" value="P:cholesterol catabolic process"/>
    <property type="evidence" value="ECO:0007669"/>
    <property type="project" value="Ensembl"/>
</dbReference>
<dbReference type="GO" id="GO:0010867">
    <property type="term" value="P:positive regulation of triglyceride biosynthetic process"/>
    <property type="evidence" value="ECO:0007669"/>
    <property type="project" value="Ensembl"/>
</dbReference>
<evidence type="ECO:0000256" key="11">
    <source>
        <dbReference type="ARBA" id="ARBA00040821"/>
    </source>
</evidence>
<dbReference type="GO" id="GO:0009986">
    <property type="term" value="C:cell surface"/>
    <property type="evidence" value="ECO:0007669"/>
    <property type="project" value="Ensembl"/>
</dbReference>
<keyword evidence="9" id="KW-0675">Receptor</keyword>
<evidence type="ECO:0000256" key="14">
    <source>
        <dbReference type="SAM" id="Phobius"/>
    </source>
</evidence>
<keyword evidence="7 14" id="KW-0472">Membrane</keyword>
<dbReference type="GO" id="GO:0043654">
    <property type="term" value="P:recognition of apoptotic cell"/>
    <property type="evidence" value="ECO:0007669"/>
    <property type="project" value="Ensembl"/>
</dbReference>
<keyword evidence="16" id="KW-1185">Reference proteome</keyword>
<keyword evidence="8 13" id="KW-1015">Disulfide bond</keyword>
<dbReference type="GO" id="GO:0034384">
    <property type="term" value="P:high-density lipoprotein particle clearance"/>
    <property type="evidence" value="ECO:0007669"/>
    <property type="project" value="Ensembl"/>
</dbReference>
<dbReference type="GO" id="GO:0001530">
    <property type="term" value="F:lipopolysaccharide binding"/>
    <property type="evidence" value="ECO:0007669"/>
    <property type="project" value="Ensembl"/>
</dbReference>
<dbReference type="PRINTS" id="PR01610">
    <property type="entry name" value="CD36ANTIGEN"/>
</dbReference>
<evidence type="ECO:0000256" key="7">
    <source>
        <dbReference type="ARBA" id="ARBA00023136"/>
    </source>
</evidence>
<evidence type="ECO:0000313" key="16">
    <source>
        <dbReference type="Proteomes" id="UP000002494"/>
    </source>
</evidence>
<dbReference type="PRINTS" id="PR01609">
    <property type="entry name" value="CD36FAMILY"/>
</dbReference>
<dbReference type="GO" id="GO:0070506">
    <property type="term" value="F:high-density lipoprotein particle receptor activity"/>
    <property type="evidence" value="ECO:0007669"/>
    <property type="project" value="Ensembl"/>
</dbReference>
<keyword evidence="5 14" id="KW-0812">Transmembrane</keyword>
<evidence type="ECO:0000256" key="10">
    <source>
        <dbReference type="ARBA" id="ARBA00023180"/>
    </source>
</evidence>
<dbReference type="GO" id="GO:0070328">
    <property type="term" value="P:triglyceride homeostasis"/>
    <property type="evidence" value="ECO:0007669"/>
    <property type="project" value="Ensembl"/>
</dbReference>
<reference evidence="15" key="2">
    <citation type="submission" date="2025-08" db="UniProtKB">
        <authorList>
            <consortium name="Ensembl"/>
        </authorList>
    </citation>
    <scope>IDENTIFICATION</scope>
    <source>
        <strain evidence="15">Brown Norway</strain>
    </source>
</reference>
<organism evidence="15 16">
    <name type="scientific">Rattus norvegicus</name>
    <name type="common">Rat</name>
    <dbReference type="NCBI Taxonomy" id="10116"/>
    <lineage>
        <taxon>Eukaryota</taxon>
        <taxon>Metazoa</taxon>
        <taxon>Chordata</taxon>
        <taxon>Craniata</taxon>
        <taxon>Vertebrata</taxon>
        <taxon>Euteleostomi</taxon>
        <taxon>Mammalia</taxon>
        <taxon>Eutheria</taxon>
        <taxon>Euarchontoglires</taxon>
        <taxon>Glires</taxon>
        <taxon>Rodentia</taxon>
        <taxon>Myomorpha</taxon>
        <taxon>Muroidea</taxon>
        <taxon>Muridae</taxon>
        <taxon>Murinae</taxon>
        <taxon>Rattus</taxon>
    </lineage>
</organism>
<evidence type="ECO:0000256" key="6">
    <source>
        <dbReference type="ARBA" id="ARBA00022989"/>
    </source>
</evidence>
<dbReference type="GO" id="GO:0001875">
    <property type="term" value="F:lipopolysaccharide immune receptor activity"/>
    <property type="evidence" value="ECO:0007669"/>
    <property type="project" value="Ensembl"/>
</dbReference>
<reference evidence="15" key="3">
    <citation type="submission" date="2025-09" db="UniProtKB">
        <authorList>
            <consortium name="Ensembl"/>
        </authorList>
    </citation>
    <scope>IDENTIFICATION</scope>
    <source>
        <strain evidence="15">Brown Norway</strain>
    </source>
</reference>
<dbReference type="PANTHER" id="PTHR11923:SF110">
    <property type="entry name" value="SCAVENGER RECEPTOR CLASS B MEMBER 1"/>
    <property type="match status" value="1"/>
</dbReference>
<feature type="transmembrane region" description="Helical" evidence="14">
    <location>
        <begin position="12"/>
        <end position="36"/>
    </location>
</feature>
<reference evidence="15" key="1">
    <citation type="submission" date="2024-01" db="EMBL/GenBank/DDBJ databases">
        <title>GRCr8: a new rat reference genome assembly contstructed from accurate long reads and long range scaffolding.</title>
        <authorList>
            <person name="Doris P.A."/>
            <person name="Kalbfleisch T."/>
            <person name="Li K."/>
            <person name="Howe K."/>
            <person name="Wood J."/>
        </authorList>
    </citation>
    <scope>NUCLEOTIDE SEQUENCE [LARGE SCALE GENOMIC DNA]</scope>
    <source>
        <strain evidence="15">Brown Norway</strain>
    </source>
</reference>
<keyword evidence="10" id="KW-0325">Glycoprotein</keyword>
<dbReference type="GO" id="GO:0034375">
    <property type="term" value="P:high-density lipoprotein particle remodeling"/>
    <property type="evidence" value="ECO:0007669"/>
    <property type="project" value="Ensembl"/>
</dbReference>
<protein>
    <recommendedName>
        <fullName evidence="11">Scavenger receptor class B member 1</fullName>
    </recommendedName>
    <alternativeName>
        <fullName evidence="12">SR-BI</fullName>
    </alternativeName>
</protein>
<dbReference type="GO" id="GO:0034383">
    <property type="term" value="P:low-density lipoprotein particle clearance"/>
    <property type="evidence" value="ECO:0007669"/>
    <property type="project" value="Ensembl"/>
</dbReference>
<dbReference type="GO" id="GO:0034186">
    <property type="term" value="F:apolipoprotein A-I binding"/>
    <property type="evidence" value="ECO:0007669"/>
    <property type="project" value="Ensembl"/>
</dbReference>
<dbReference type="GO" id="GO:0033344">
    <property type="term" value="P:cholesterol efflux"/>
    <property type="evidence" value="ECO:0007669"/>
    <property type="project" value="Ensembl"/>
</dbReference>
<dbReference type="GO" id="GO:0044406">
    <property type="term" value="P:adhesion of symbiont to host"/>
    <property type="evidence" value="ECO:0007669"/>
    <property type="project" value="Ensembl"/>
</dbReference>
<dbReference type="GeneTree" id="ENSGT00940000153372"/>
<dbReference type="GO" id="GO:0035461">
    <property type="term" value="P:vitamin transmembrane transport"/>
    <property type="evidence" value="ECO:0007669"/>
    <property type="project" value="Ensembl"/>
</dbReference>
<dbReference type="GO" id="GO:0042311">
    <property type="term" value="P:vasodilation"/>
    <property type="evidence" value="ECO:0007669"/>
    <property type="project" value="Ensembl"/>
</dbReference>
<comment type="similarity">
    <text evidence="3">Belongs to the CD36 family.</text>
</comment>